<dbReference type="KEGG" id="kak:Kalk_11995"/>
<evidence type="ECO:0000256" key="1">
    <source>
        <dbReference type="SAM" id="Phobius"/>
    </source>
</evidence>
<sequence>MLLKAIVIGLLLALGEVVNGNIRVRVLHRLYGKKRAKTISLFSGSAIILAISWFALPFISPKTYLDCIAIGFVWLVMLLCLDIYFGRHVFKFGWKKIRDDFNPLKGNLLSIGMMFLFLSPSIVFWLQQ</sequence>
<gene>
    <name evidence="2" type="ORF">Kalk_11995</name>
</gene>
<keyword evidence="1" id="KW-1133">Transmembrane helix</keyword>
<evidence type="ECO:0000313" key="3">
    <source>
        <dbReference type="Proteomes" id="UP000235116"/>
    </source>
</evidence>
<proteinExistence type="predicted"/>
<dbReference type="AlphaFoldDB" id="A0A2K9LLE3"/>
<dbReference type="RefSeq" id="WP_101894481.1">
    <property type="nucleotide sequence ID" value="NZ_CP022684.1"/>
</dbReference>
<evidence type="ECO:0000313" key="2">
    <source>
        <dbReference type="EMBL" id="AUM13102.1"/>
    </source>
</evidence>
<protein>
    <submittedName>
        <fullName evidence="2">Uncharacterized protein</fullName>
    </submittedName>
</protein>
<feature type="transmembrane region" description="Helical" evidence="1">
    <location>
        <begin position="68"/>
        <end position="85"/>
    </location>
</feature>
<keyword evidence="3" id="KW-1185">Reference proteome</keyword>
<dbReference type="Proteomes" id="UP000235116">
    <property type="component" value="Chromosome"/>
</dbReference>
<dbReference type="EMBL" id="CP022684">
    <property type="protein sequence ID" value="AUM13102.1"/>
    <property type="molecule type" value="Genomic_DNA"/>
</dbReference>
<feature type="transmembrane region" description="Helical" evidence="1">
    <location>
        <begin position="38"/>
        <end position="56"/>
    </location>
</feature>
<accession>A0A2K9LLE3</accession>
<feature type="transmembrane region" description="Helical" evidence="1">
    <location>
        <begin position="6"/>
        <end position="26"/>
    </location>
</feature>
<keyword evidence="1" id="KW-0472">Membrane</keyword>
<name>A0A2K9LLE3_9GAMM</name>
<reference evidence="3" key="1">
    <citation type="submission" date="2017-08" db="EMBL/GenBank/DDBJ databases">
        <title>Direct submision.</title>
        <authorList>
            <person name="Kim S.-J."/>
            <person name="Rhee S.-K."/>
        </authorList>
    </citation>
    <scope>NUCLEOTIDE SEQUENCE [LARGE SCALE GENOMIC DNA]</scope>
    <source>
        <strain evidence="3">GI5</strain>
    </source>
</reference>
<dbReference type="OrthoDB" id="5194395at2"/>
<feature type="transmembrane region" description="Helical" evidence="1">
    <location>
        <begin position="106"/>
        <end position="126"/>
    </location>
</feature>
<organism evidence="2 3">
    <name type="scientific">Ketobacter alkanivorans</name>
    <dbReference type="NCBI Taxonomy" id="1917421"/>
    <lineage>
        <taxon>Bacteria</taxon>
        <taxon>Pseudomonadati</taxon>
        <taxon>Pseudomonadota</taxon>
        <taxon>Gammaproteobacteria</taxon>
        <taxon>Pseudomonadales</taxon>
        <taxon>Ketobacteraceae</taxon>
        <taxon>Ketobacter</taxon>
    </lineage>
</organism>
<keyword evidence="1" id="KW-0812">Transmembrane</keyword>